<evidence type="ECO:0000256" key="6">
    <source>
        <dbReference type="ARBA" id="ARBA00023136"/>
    </source>
</evidence>
<evidence type="ECO:0000313" key="9">
    <source>
        <dbReference type="Proteomes" id="UP000283295"/>
    </source>
</evidence>
<feature type="transmembrane region" description="Helical" evidence="7">
    <location>
        <begin position="97"/>
        <end position="117"/>
    </location>
</feature>
<dbReference type="PANTHER" id="PTHR43337">
    <property type="entry name" value="XANTHINE/URACIL PERMEASE C887.17-RELATED"/>
    <property type="match status" value="1"/>
</dbReference>
<keyword evidence="5 7" id="KW-1133">Transmembrane helix</keyword>
<reference evidence="8 9" key="1">
    <citation type="submission" date="2018-08" db="EMBL/GenBank/DDBJ databases">
        <title>A genome reference for cultivated species of the human gut microbiota.</title>
        <authorList>
            <person name="Zou Y."/>
            <person name="Xue W."/>
            <person name="Luo G."/>
        </authorList>
    </citation>
    <scope>NUCLEOTIDE SEQUENCE [LARGE SCALE GENOMIC DNA]</scope>
    <source>
        <strain evidence="8 9">AF22-21</strain>
    </source>
</reference>
<dbReference type="Pfam" id="PF00860">
    <property type="entry name" value="Xan_ur_permease"/>
    <property type="match status" value="1"/>
</dbReference>
<dbReference type="GO" id="GO:0012505">
    <property type="term" value="C:endomembrane system"/>
    <property type="evidence" value="ECO:0007669"/>
    <property type="project" value="UniProtKB-SubCell"/>
</dbReference>
<protein>
    <submittedName>
        <fullName evidence="8">NCS2 family permease</fullName>
    </submittedName>
</protein>
<dbReference type="GO" id="GO:0005345">
    <property type="term" value="F:purine nucleobase transmembrane transporter activity"/>
    <property type="evidence" value="ECO:0007669"/>
    <property type="project" value="TreeGrafter"/>
</dbReference>
<feature type="transmembrane region" description="Helical" evidence="7">
    <location>
        <begin position="62"/>
        <end position="85"/>
    </location>
</feature>
<keyword evidence="4 7" id="KW-0812">Transmembrane</keyword>
<feature type="transmembrane region" description="Helical" evidence="7">
    <location>
        <begin position="428"/>
        <end position="455"/>
    </location>
</feature>
<dbReference type="InterPro" id="IPR045018">
    <property type="entry name" value="Azg-like"/>
</dbReference>
<evidence type="ECO:0000313" key="8">
    <source>
        <dbReference type="EMBL" id="RGS40479.1"/>
    </source>
</evidence>
<feature type="transmembrane region" description="Helical" evidence="7">
    <location>
        <begin position="12"/>
        <end position="33"/>
    </location>
</feature>
<feature type="transmembrane region" description="Helical" evidence="7">
    <location>
        <begin position="203"/>
        <end position="224"/>
    </location>
</feature>
<sequence length="485" mass="51194">MDKFFKISERGSTIKTEIMAGLTTFFAMAYIVLVNPNQVAGEGSNGWLAGEVPDMAGELGTVWNAVFIASILVAVVGTLLMAFLADMPFAQACGMGLNSFFCTIFVAGAAFAGVSVIRGYQAGLVIVFVSGLVFLILSVTGLRKYIAVAMPECLKKSIPAGIGLFIALIGLKNATLIQDNPYTFVQFFDFHGVISSAGSAKEAIAQIAPPVVAFVGFIIIAILAKLNVKGNIIIGILVSTVLYYVMMLQAPNFDFSSIGQSFKDFGSVGFLGVFKGQAWKDAFSAEYIGGVFSAIMLVVSFCLVDMFDTIGTLYGAASQANMLDEKGDPMKLDECMMCDSIGTVSGALLGTSTCTTFVESASGIAAGGRTGLTSLVTALCFAVCLFLSPVANIIPSCATAPALIFVGVLMAKNFAKVDMEDMRSAVPAFVTFLMMPLTYSISNGIGLGAITYVLITLFTGKYKKQDIVVTIIALLFIVKFVSVTM</sequence>
<evidence type="ECO:0000256" key="4">
    <source>
        <dbReference type="ARBA" id="ARBA00022692"/>
    </source>
</evidence>
<feature type="transmembrane region" description="Helical" evidence="7">
    <location>
        <begin position="231"/>
        <end position="250"/>
    </location>
</feature>
<feature type="transmembrane region" description="Helical" evidence="7">
    <location>
        <begin position="467"/>
        <end position="484"/>
    </location>
</feature>
<dbReference type="Proteomes" id="UP000283295">
    <property type="component" value="Unassembled WGS sequence"/>
</dbReference>
<feature type="transmembrane region" description="Helical" evidence="7">
    <location>
        <begin position="375"/>
        <end position="408"/>
    </location>
</feature>
<evidence type="ECO:0000256" key="3">
    <source>
        <dbReference type="ARBA" id="ARBA00022448"/>
    </source>
</evidence>
<dbReference type="EMBL" id="QRVK01000028">
    <property type="protein sequence ID" value="RGS40479.1"/>
    <property type="molecule type" value="Genomic_DNA"/>
</dbReference>
<proteinExistence type="inferred from homology"/>
<feature type="transmembrane region" description="Helical" evidence="7">
    <location>
        <begin position="287"/>
        <end position="304"/>
    </location>
</feature>
<dbReference type="PANTHER" id="PTHR43337:SF1">
    <property type="entry name" value="XANTHINE_URACIL PERMEASE C887.17-RELATED"/>
    <property type="match status" value="1"/>
</dbReference>
<gene>
    <name evidence="8" type="ORF">DWX94_10245</name>
</gene>
<name>A0A3R5WKT2_9FIRM</name>
<dbReference type="AlphaFoldDB" id="A0A3R5WKT2"/>
<dbReference type="OrthoDB" id="9808458at2"/>
<keyword evidence="6 7" id="KW-0472">Membrane</keyword>
<evidence type="ECO:0000256" key="1">
    <source>
        <dbReference type="ARBA" id="ARBA00004127"/>
    </source>
</evidence>
<evidence type="ECO:0000256" key="5">
    <source>
        <dbReference type="ARBA" id="ARBA00022989"/>
    </source>
</evidence>
<evidence type="ECO:0000256" key="7">
    <source>
        <dbReference type="SAM" id="Phobius"/>
    </source>
</evidence>
<comment type="similarity">
    <text evidence="2">Belongs to the nucleobase:cation symporter-2 (NCS2) (TC 2.A.40) family. Azg-like subfamily.</text>
</comment>
<organism evidence="8 9">
    <name type="scientific">Coprococcus eutactus</name>
    <dbReference type="NCBI Taxonomy" id="33043"/>
    <lineage>
        <taxon>Bacteria</taxon>
        <taxon>Bacillati</taxon>
        <taxon>Bacillota</taxon>
        <taxon>Clostridia</taxon>
        <taxon>Lachnospirales</taxon>
        <taxon>Lachnospiraceae</taxon>
        <taxon>Coprococcus</taxon>
    </lineage>
</organism>
<evidence type="ECO:0000256" key="2">
    <source>
        <dbReference type="ARBA" id="ARBA00005697"/>
    </source>
</evidence>
<keyword evidence="3" id="KW-0813">Transport</keyword>
<accession>A0A3R5WKT2</accession>
<comment type="subcellular location">
    <subcellularLocation>
        <location evidence="1">Endomembrane system</location>
        <topology evidence="1">Multi-pass membrane protein</topology>
    </subcellularLocation>
</comment>
<dbReference type="GO" id="GO:0005886">
    <property type="term" value="C:plasma membrane"/>
    <property type="evidence" value="ECO:0007669"/>
    <property type="project" value="TreeGrafter"/>
</dbReference>
<feature type="transmembrane region" description="Helical" evidence="7">
    <location>
        <begin position="158"/>
        <end position="177"/>
    </location>
</feature>
<feature type="transmembrane region" description="Helical" evidence="7">
    <location>
        <begin position="123"/>
        <end position="146"/>
    </location>
</feature>
<dbReference type="InterPro" id="IPR006043">
    <property type="entry name" value="NCS2"/>
</dbReference>
<comment type="caution">
    <text evidence="8">The sequence shown here is derived from an EMBL/GenBank/DDBJ whole genome shotgun (WGS) entry which is preliminary data.</text>
</comment>